<feature type="domain" description="UDP-N-acetylglucosamine 2-epimerase" evidence="1">
    <location>
        <begin position="25"/>
        <end position="188"/>
    </location>
</feature>
<dbReference type="PANTHER" id="PTHR43174">
    <property type="entry name" value="UDP-N-ACETYLGLUCOSAMINE 2-EPIMERASE"/>
    <property type="match status" value="1"/>
</dbReference>
<dbReference type="InterPro" id="IPR029767">
    <property type="entry name" value="WecB-like"/>
</dbReference>
<name>X1BGZ1_9ZZZZ</name>
<evidence type="ECO:0000259" key="1">
    <source>
        <dbReference type="Pfam" id="PF02350"/>
    </source>
</evidence>
<dbReference type="Gene3D" id="3.40.50.2000">
    <property type="entry name" value="Glycogen Phosphorylase B"/>
    <property type="match status" value="1"/>
</dbReference>
<feature type="non-terminal residue" evidence="2">
    <location>
        <position position="193"/>
    </location>
</feature>
<dbReference type="AlphaFoldDB" id="X1BGZ1"/>
<reference evidence="2" key="1">
    <citation type="journal article" date="2014" name="Front. Microbiol.">
        <title>High frequency of phylogenetically diverse reductive dehalogenase-homologous genes in deep subseafloor sedimentary metagenomes.</title>
        <authorList>
            <person name="Kawai M."/>
            <person name="Futagami T."/>
            <person name="Toyoda A."/>
            <person name="Takaki Y."/>
            <person name="Nishi S."/>
            <person name="Hori S."/>
            <person name="Arai W."/>
            <person name="Tsubouchi T."/>
            <person name="Morono Y."/>
            <person name="Uchiyama I."/>
            <person name="Ito T."/>
            <person name="Fujiyama A."/>
            <person name="Inagaki F."/>
            <person name="Takami H."/>
        </authorList>
    </citation>
    <scope>NUCLEOTIDE SEQUENCE</scope>
    <source>
        <strain evidence="2">Expedition CK06-06</strain>
    </source>
</reference>
<dbReference type="EMBL" id="BART01011308">
    <property type="protein sequence ID" value="GAG83388.1"/>
    <property type="molecule type" value="Genomic_DNA"/>
</dbReference>
<gene>
    <name evidence="2" type="ORF">S01H4_24149</name>
</gene>
<accession>X1BGZ1</accession>
<protein>
    <recommendedName>
        <fullName evidence="1">UDP-N-acetylglucosamine 2-epimerase domain-containing protein</fullName>
    </recommendedName>
</protein>
<dbReference type="SUPFAM" id="SSF53756">
    <property type="entry name" value="UDP-Glycosyltransferase/glycogen phosphorylase"/>
    <property type="match status" value="1"/>
</dbReference>
<organism evidence="2">
    <name type="scientific">marine sediment metagenome</name>
    <dbReference type="NCBI Taxonomy" id="412755"/>
    <lineage>
        <taxon>unclassified sequences</taxon>
        <taxon>metagenomes</taxon>
        <taxon>ecological metagenomes</taxon>
    </lineage>
</organism>
<sequence length="193" mass="21375">MDEEMIALVVGTRPQIIKSAPLVQEFDRHGSIDFQIIHTGQHYDYNLSKIFFDEMQLPAPTAYLGVGSGSHVYQIAEIMLRLEDFFSNSLPELVIVPGDTNSALASALASVKLNIPVAHIEAGPRCYDMSLTEEINRRIIDHISSLLFAPSKNCVSNLNQENVMGKIFSCGNILYDVYLSQIENAQKSSILDG</sequence>
<dbReference type="Pfam" id="PF02350">
    <property type="entry name" value="Epimerase_2"/>
    <property type="match status" value="1"/>
</dbReference>
<evidence type="ECO:0000313" key="2">
    <source>
        <dbReference type="EMBL" id="GAG83388.1"/>
    </source>
</evidence>
<dbReference type="PANTHER" id="PTHR43174:SF1">
    <property type="entry name" value="UDP-N-ACETYLGLUCOSAMINE 2-EPIMERASE"/>
    <property type="match status" value="1"/>
</dbReference>
<dbReference type="InterPro" id="IPR003331">
    <property type="entry name" value="UDP_GlcNAc_Epimerase_2_dom"/>
</dbReference>
<comment type="caution">
    <text evidence="2">The sequence shown here is derived from an EMBL/GenBank/DDBJ whole genome shotgun (WGS) entry which is preliminary data.</text>
</comment>
<proteinExistence type="predicted"/>